<reference evidence="3" key="1">
    <citation type="journal article" date="2014" name="Int. J. Syst. Evol. Microbiol.">
        <title>Complete genome sequence of Corynebacterium casei LMG S-19264T (=DSM 44701T), isolated from a smear-ripened cheese.</title>
        <authorList>
            <consortium name="US DOE Joint Genome Institute (JGI-PGF)"/>
            <person name="Walter F."/>
            <person name="Albersmeier A."/>
            <person name="Kalinowski J."/>
            <person name="Ruckert C."/>
        </authorList>
    </citation>
    <scope>NUCLEOTIDE SEQUENCE</scope>
    <source>
        <strain evidence="3">VKM B-2555</strain>
    </source>
</reference>
<dbReference type="Proteomes" id="UP001143364">
    <property type="component" value="Unassembled WGS sequence"/>
</dbReference>
<name>A0A9W6JL23_9HYPH</name>
<reference evidence="3" key="2">
    <citation type="submission" date="2023-01" db="EMBL/GenBank/DDBJ databases">
        <authorList>
            <person name="Sun Q."/>
            <person name="Evtushenko L."/>
        </authorList>
    </citation>
    <scope>NUCLEOTIDE SEQUENCE</scope>
    <source>
        <strain evidence="3">VKM B-2555</strain>
    </source>
</reference>
<evidence type="ECO:0000313" key="3">
    <source>
        <dbReference type="EMBL" id="GLK78138.1"/>
    </source>
</evidence>
<evidence type="ECO:0000313" key="4">
    <source>
        <dbReference type="Proteomes" id="UP001143364"/>
    </source>
</evidence>
<proteinExistence type="predicted"/>
<dbReference type="EMBL" id="BSFK01000016">
    <property type="protein sequence ID" value="GLK78138.1"/>
    <property type="molecule type" value="Genomic_DNA"/>
</dbReference>
<accession>A0A9W6JL23</accession>
<dbReference type="RefSeq" id="WP_271205947.1">
    <property type="nucleotide sequence ID" value="NZ_BSFK01000016.1"/>
</dbReference>
<gene>
    <name evidence="3" type="ORF">GCM10008171_33920</name>
</gene>
<keyword evidence="4" id="KW-1185">Reference proteome</keyword>
<protein>
    <submittedName>
        <fullName evidence="3">Uncharacterized protein</fullName>
    </submittedName>
</protein>
<feature type="signal peptide" evidence="2">
    <location>
        <begin position="1"/>
        <end position="29"/>
    </location>
</feature>
<feature type="compositionally biased region" description="Low complexity" evidence="1">
    <location>
        <begin position="57"/>
        <end position="68"/>
    </location>
</feature>
<dbReference type="AlphaFoldDB" id="A0A9W6JL23"/>
<evidence type="ECO:0000256" key="1">
    <source>
        <dbReference type="SAM" id="MobiDB-lite"/>
    </source>
</evidence>
<comment type="caution">
    <text evidence="3">The sequence shown here is derived from an EMBL/GenBank/DDBJ whole genome shotgun (WGS) entry which is preliminary data.</text>
</comment>
<feature type="compositionally biased region" description="Basic and acidic residues" evidence="1">
    <location>
        <begin position="39"/>
        <end position="55"/>
    </location>
</feature>
<feature type="chain" id="PRO_5040920036" evidence="2">
    <location>
        <begin position="30"/>
        <end position="108"/>
    </location>
</feature>
<feature type="region of interest" description="Disordered" evidence="1">
    <location>
        <begin position="27"/>
        <end position="108"/>
    </location>
</feature>
<keyword evidence="2" id="KW-0732">Signal</keyword>
<sequence>MLKDRMKAPLFAAALAIGAAGVVAGPAMAQTSDKATSTGDREHGKDREQMDKARQDAPAAAGSSMGGEAADKSGARSRNGDAATDSGPKKQGAPMTPAPKTPAPTQNQ</sequence>
<evidence type="ECO:0000256" key="2">
    <source>
        <dbReference type="SAM" id="SignalP"/>
    </source>
</evidence>
<organism evidence="3 4">
    <name type="scientific">Methylopila jiangsuensis</name>
    <dbReference type="NCBI Taxonomy" id="586230"/>
    <lineage>
        <taxon>Bacteria</taxon>
        <taxon>Pseudomonadati</taxon>
        <taxon>Pseudomonadota</taxon>
        <taxon>Alphaproteobacteria</taxon>
        <taxon>Hyphomicrobiales</taxon>
        <taxon>Methylopilaceae</taxon>
        <taxon>Methylopila</taxon>
    </lineage>
</organism>